<gene>
    <name evidence="2" type="ORF">V5O48_011557</name>
</gene>
<dbReference type="Proteomes" id="UP001465976">
    <property type="component" value="Unassembled WGS sequence"/>
</dbReference>
<dbReference type="InterPro" id="IPR013154">
    <property type="entry name" value="ADH-like_N"/>
</dbReference>
<dbReference type="SMART" id="SM00829">
    <property type="entry name" value="PKS_ER"/>
    <property type="match status" value="1"/>
</dbReference>
<dbReference type="PANTHER" id="PTHR45348:SF2">
    <property type="entry name" value="ZINC-TYPE ALCOHOL DEHYDROGENASE-LIKE PROTEIN C2E1P3.01"/>
    <property type="match status" value="1"/>
</dbReference>
<dbReference type="Pfam" id="PF00107">
    <property type="entry name" value="ADH_zinc_N"/>
    <property type="match status" value="1"/>
</dbReference>
<dbReference type="InterPro" id="IPR013149">
    <property type="entry name" value="ADH-like_C"/>
</dbReference>
<feature type="domain" description="Enoyl reductase (ER)" evidence="1">
    <location>
        <begin position="14"/>
        <end position="353"/>
    </location>
</feature>
<dbReference type="Gene3D" id="3.90.180.10">
    <property type="entry name" value="Medium-chain alcohol dehydrogenases, catalytic domain"/>
    <property type="match status" value="1"/>
</dbReference>
<reference evidence="2 3" key="1">
    <citation type="submission" date="2024-02" db="EMBL/GenBank/DDBJ databases">
        <title>A draft genome for the cacao thread blight pathogen Marasmius crinis-equi.</title>
        <authorList>
            <person name="Cohen S.P."/>
            <person name="Baruah I.K."/>
            <person name="Amoako-Attah I."/>
            <person name="Bukari Y."/>
            <person name="Meinhardt L.W."/>
            <person name="Bailey B.A."/>
        </authorList>
    </citation>
    <scope>NUCLEOTIDE SEQUENCE [LARGE SCALE GENOMIC DNA]</scope>
    <source>
        <strain evidence="2 3">GH-76</strain>
    </source>
</reference>
<dbReference type="PANTHER" id="PTHR45348">
    <property type="entry name" value="HYPOTHETICAL OXIDOREDUCTASE (EUROFUNG)"/>
    <property type="match status" value="1"/>
</dbReference>
<evidence type="ECO:0000313" key="3">
    <source>
        <dbReference type="Proteomes" id="UP001465976"/>
    </source>
</evidence>
<name>A0ABR3F5B7_9AGAR</name>
<evidence type="ECO:0000259" key="1">
    <source>
        <dbReference type="SMART" id="SM00829"/>
    </source>
</evidence>
<evidence type="ECO:0000313" key="2">
    <source>
        <dbReference type="EMBL" id="KAL0570399.1"/>
    </source>
</evidence>
<accession>A0ABR3F5B7</accession>
<organism evidence="2 3">
    <name type="scientific">Marasmius crinis-equi</name>
    <dbReference type="NCBI Taxonomy" id="585013"/>
    <lineage>
        <taxon>Eukaryota</taxon>
        <taxon>Fungi</taxon>
        <taxon>Dikarya</taxon>
        <taxon>Basidiomycota</taxon>
        <taxon>Agaricomycotina</taxon>
        <taxon>Agaricomycetes</taxon>
        <taxon>Agaricomycetidae</taxon>
        <taxon>Agaricales</taxon>
        <taxon>Marasmiineae</taxon>
        <taxon>Marasmiaceae</taxon>
        <taxon>Marasmius</taxon>
    </lineage>
</organism>
<dbReference type="InterPro" id="IPR047122">
    <property type="entry name" value="Trans-enoyl_RdTase-like"/>
</dbReference>
<dbReference type="SUPFAM" id="SSF51735">
    <property type="entry name" value="NAD(P)-binding Rossmann-fold domains"/>
    <property type="match status" value="1"/>
</dbReference>
<dbReference type="InterPro" id="IPR020843">
    <property type="entry name" value="ER"/>
</dbReference>
<sequence>MPDQKALLLDKKHGSFVVGTRLIPKPGPGQLLVKVRAVGLNPVDWKIQEYDMPFVRDDDYPVVLGTDIAGDVVEVGEGVDQAQWAKGMKVFFQGSYGPSDRAGFQQYSLIAADMAAKIPNNLSYSQAASIPVTFICAAYGIFVEQPIGSGLNPKWDPNLKYTGQHALVIGGSTSVGQYAIQLLSKILGSSTVIAYASAQHEELLKSLGATHVLDRHSVPASKLSSAIRSVTGAGEAPLKFVFDTVGDAALPGDETREIGISLLERGGQCCTVDPRFGERKEPENEKRLFSVIGIVHYPTHRPTGLQMMRKLERWVAEGVILPNKIHELPVGLEEIEGGLAILKGNKASGAKVVGYPED</sequence>
<dbReference type="InterPro" id="IPR036291">
    <property type="entry name" value="NAD(P)-bd_dom_sf"/>
</dbReference>
<dbReference type="Gene3D" id="3.40.50.720">
    <property type="entry name" value="NAD(P)-binding Rossmann-like Domain"/>
    <property type="match status" value="1"/>
</dbReference>
<dbReference type="InterPro" id="IPR011032">
    <property type="entry name" value="GroES-like_sf"/>
</dbReference>
<dbReference type="SUPFAM" id="SSF50129">
    <property type="entry name" value="GroES-like"/>
    <property type="match status" value="1"/>
</dbReference>
<dbReference type="CDD" id="cd08249">
    <property type="entry name" value="enoyl_reductase_like"/>
    <property type="match status" value="1"/>
</dbReference>
<keyword evidence="3" id="KW-1185">Reference proteome</keyword>
<comment type="caution">
    <text evidence="2">The sequence shown here is derived from an EMBL/GenBank/DDBJ whole genome shotgun (WGS) entry which is preliminary data.</text>
</comment>
<dbReference type="EMBL" id="JBAHYK010000942">
    <property type="protein sequence ID" value="KAL0570399.1"/>
    <property type="molecule type" value="Genomic_DNA"/>
</dbReference>
<dbReference type="Pfam" id="PF08240">
    <property type="entry name" value="ADH_N"/>
    <property type="match status" value="1"/>
</dbReference>
<proteinExistence type="predicted"/>
<protein>
    <recommendedName>
        <fullName evidence="1">Enoyl reductase (ER) domain-containing protein</fullName>
    </recommendedName>
</protein>